<sequence length="114" mass="12314">MADVDTIMARLAQGRPSTVHVVDPVSRGVREVSVDQAFAACVTGDTVFVPMRDSLSERLQHALRLTDEAKAIIEEVLTGMIADCAVTTVGDDVLRQALGHLVERGFDVVPEAKR</sequence>
<reference evidence="1" key="1">
    <citation type="submission" date="2022-05" db="EMBL/GenBank/DDBJ databases">
        <authorList>
            <person name="Pankratov T."/>
        </authorList>
    </citation>
    <scope>NUCLEOTIDE SEQUENCE</scope>
    <source>
        <strain evidence="1">BP6-180914</strain>
    </source>
</reference>
<evidence type="ECO:0000313" key="1">
    <source>
        <dbReference type="EMBL" id="MCW6507083.1"/>
    </source>
</evidence>
<keyword evidence="2" id="KW-1185">Reference proteome</keyword>
<name>A0AA42CH02_9HYPH</name>
<proteinExistence type="predicted"/>
<protein>
    <submittedName>
        <fullName evidence="1">Uncharacterized protein</fullName>
    </submittedName>
</protein>
<comment type="caution">
    <text evidence="1">The sequence shown here is derived from an EMBL/GenBank/DDBJ whole genome shotgun (WGS) entry which is preliminary data.</text>
</comment>
<organism evidence="1 2">
    <name type="scientific">Lichenifustis flavocetrariae</name>
    <dbReference type="NCBI Taxonomy" id="2949735"/>
    <lineage>
        <taxon>Bacteria</taxon>
        <taxon>Pseudomonadati</taxon>
        <taxon>Pseudomonadota</taxon>
        <taxon>Alphaproteobacteria</taxon>
        <taxon>Hyphomicrobiales</taxon>
        <taxon>Lichenihabitantaceae</taxon>
        <taxon>Lichenifustis</taxon>
    </lineage>
</organism>
<dbReference type="AlphaFoldDB" id="A0AA42CH02"/>
<gene>
    <name evidence="1" type="ORF">M8523_03505</name>
</gene>
<dbReference type="RefSeq" id="WP_282583455.1">
    <property type="nucleotide sequence ID" value="NZ_JAMOIM010000002.1"/>
</dbReference>
<accession>A0AA42CH02</accession>
<dbReference type="Proteomes" id="UP001165667">
    <property type="component" value="Unassembled WGS sequence"/>
</dbReference>
<evidence type="ECO:0000313" key="2">
    <source>
        <dbReference type="Proteomes" id="UP001165667"/>
    </source>
</evidence>
<dbReference type="EMBL" id="JAMOIM010000002">
    <property type="protein sequence ID" value="MCW6507083.1"/>
    <property type="molecule type" value="Genomic_DNA"/>
</dbReference>